<dbReference type="SUPFAM" id="SSF52096">
    <property type="entry name" value="ClpP/crotonase"/>
    <property type="match status" value="1"/>
</dbReference>
<keyword evidence="2" id="KW-0456">Lyase</keyword>
<dbReference type="AlphaFoldDB" id="A0A512N5P9"/>
<dbReference type="InterPro" id="IPR014748">
    <property type="entry name" value="Enoyl-CoA_hydra_C"/>
</dbReference>
<dbReference type="OrthoDB" id="9795613at2"/>
<evidence type="ECO:0000256" key="2">
    <source>
        <dbReference type="ARBA" id="ARBA00023239"/>
    </source>
</evidence>
<dbReference type="Proteomes" id="UP000321058">
    <property type="component" value="Unassembled WGS sequence"/>
</dbReference>
<dbReference type="CDD" id="cd06558">
    <property type="entry name" value="crotonase-like"/>
    <property type="match status" value="1"/>
</dbReference>
<comment type="similarity">
    <text evidence="1">Belongs to the enoyl-CoA hydratase/isomerase family.</text>
</comment>
<name>A0A512N5P9_9HYPH</name>
<evidence type="ECO:0000313" key="3">
    <source>
        <dbReference type="EMBL" id="GEP54309.1"/>
    </source>
</evidence>
<keyword evidence="3" id="KW-0413">Isomerase</keyword>
<evidence type="ECO:0000313" key="4">
    <source>
        <dbReference type="Proteomes" id="UP000321058"/>
    </source>
</evidence>
<dbReference type="PANTHER" id="PTHR11941">
    <property type="entry name" value="ENOYL-COA HYDRATASE-RELATED"/>
    <property type="match status" value="1"/>
</dbReference>
<dbReference type="GO" id="GO:0006635">
    <property type="term" value="P:fatty acid beta-oxidation"/>
    <property type="evidence" value="ECO:0007669"/>
    <property type="project" value="TreeGrafter"/>
</dbReference>
<accession>A0A512N5P9</accession>
<comment type="caution">
    <text evidence="3">The sequence shown here is derived from an EMBL/GenBank/DDBJ whole genome shotgun (WGS) entry which is preliminary data.</text>
</comment>
<organism evidence="3 4">
    <name type="scientific">Reyranella soli</name>
    <dbReference type="NCBI Taxonomy" id="1230389"/>
    <lineage>
        <taxon>Bacteria</taxon>
        <taxon>Pseudomonadati</taxon>
        <taxon>Pseudomonadota</taxon>
        <taxon>Alphaproteobacteria</taxon>
        <taxon>Hyphomicrobiales</taxon>
        <taxon>Reyranellaceae</taxon>
        <taxon>Reyranella</taxon>
    </lineage>
</organism>
<dbReference type="Gene3D" id="1.10.12.10">
    <property type="entry name" value="Lyase 2-enoyl-coa Hydratase, Chain A, domain 2"/>
    <property type="match status" value="1"/>
</dbReference>
<keyword evidence="4" id="KW-1185">Reference proteome</keyword>
<dbReference type="GO" id="GO:0016853">
    <property type="term" value="F:isomerase activity"/>
    <property type="evidence" value="ECO:0007669"/>
    <property type="project" value="UniProtKB-KW"/>
</dbReference>
<evidence type="ECO:0000256" key="1">
    <source>
        <dbReference type="ARBA" id="ARBA00005254"/>
    </source>
</evidence>
<sequence>MSDVLFEIEGPIAIVTLNRPAQLNAINSGIRHGLADAWKRFEQDDALKVAILTGSGEKAFCAGMDLMEAAATGLKAPPREFIPVLGDNIHVTKPVIAAVNGVAYAGGWLFAQMCDLCVASENATFAITEPKVGRGVPWATPLIHMLPQRIVMELLLTARPLGAQRAYELGYVNAVVPPDRLRATALELAETIVRNAPLTVRAARELVYLSTEMGRSAALRAGRHLFEPVYLSEDAQEGPRAFAEKRQPNWKGR</sequence>
<dbReference type="RefSeq" id="WP_147147740.1">
    <property type="nucleotide sequence ID" value="NZ_BKAJ01000030.1"/>
</dbReference>
<dbReference type="InterPro" id="IPR029045">
    <property type="entry name" value="ClpP/crotonase-like_dom_sf"/>
</dbReference>
<gene>
    <name evidence="3" type="ORF">RSO01_14750</name>
</gene>
<dbReference type="Pfam" id="PF00378">
    <property type="entry name" value="ECH_1"/>
    <property type="match status" value="1"/>
</dbReference>
<dbReference type="GO" id="GO:0016829">
    <property type="term" value="F:lyase activity"/>
    <property type="evidence" value="ECO:0007669"/>
    <property type="project" value="UniProtKB-KW"/>
</dbReference>
<dbReference type="Gene3D" id="3.90.226.10">
    <property type="entry name" value="2-enoyl-CoA Hydratase, Chain A, domain 1"/>
    <property type="match status" value="1"/>
</dbReference>
<protein>
    <submittedName>
        <fullName evidence="3">Putative enoyl-CoA dehydratase/isomerase</fullName>
    </submittedName>
</protein>
<proteinExistence type="inferred from homology"/>
<dbReference type="InterPro" id="IPR001753">
    <property type="entry name" value="Enoyl-CoA_hydra/iso"/>
</dbReference>
<dbReference type="EMBL" id="BKAJ01000030">
    <property type="protein sequence ID" value="GEP54309.1"/>
    <property type="molecule type" value="Genomic_DNA"/>
</dbReference>
<dbReference type="PANTHER" id="PTHR11941:SF54">
    <property type="entry name" value="ENOYL-COA HYDRATASE, MITOCHONDRIAL"/>
    <property type="match status" value="1"/>
</dbReference>
<reference evidence="3 4" key="1">
    <citation type="submission" date="2019-07" db="EMBL/GenBank/DDBJ databases">
        <title>Whole genome shotgun sequence of Reyranella soli NBRC 108950.</title>
        <authorList>
            <person name="Hosoyama A."/>
            <person name="Uohara A."/>
            <person name="Ohji S."/>
            <person name="Ichikawa N."/>
        </authorList>
    </citation>
    <scope>NUCLEOTIDE SEQUENCE [LARGE SCALE GENOMIC DNA]</scope>
    <source>
        <strain evidence="3 4">NBRC 108950</strain>
    </source>
</reference>